<dbReference type="Proteomes" id="UP000054324">
    <property type="component" value="Unassembled WGS sequence"/>
</dbReference>
<dbReference type="EMBL" id="KL596654">
    <property type="protein sequence ID" value="KER30857.1"/>
    <property type="molecule type" value="Genomic_DNA"/>
</dbReference>
<dbReference type="OrthoDB" id="419711at2759"/>
<sequence>MSCSQVTAEFSGEKFRLFFPHPSAFAVWRYTCFTASRGYYVYRVLWASLFILLVALDYLWIIGFAGAGNENTISASLDASQLALTGLCLAYVLFACVTAKWMQIKLEPNAEQLLCYKFPWFLYTYFVNSVYVCMIVFWVSKGGSSTLEQMLKQSIPGFLILFDLCLTSVPFYLCHFIYVILVNLVYLGIAALSMFLSYEFGLSDKNSIGPSNPTIWIGGYALFPNGYSDFTNVHRILSTLFGSMALSLTVHCILLCAVIARDFLASLFGRSTESYLGEEFLFATSGDLFIRESPSTASVSSTPRQEKAPLYTENSGYDGVRDQTPQ</sequence>
<feature type="region of interest" description="Disordered" evidence="1">
    <location>
        <begin position="294"/>
        <end position="326"/>
    </location>
</feature>
<organism evidence="3 4">
    <name type="scientific">Opisthorchis viverrini</name>
    <name type="common">Southeast Asian liver fluke</name>
    <dbReference type="NCBI Taxonomy" id="6198"/>
    <lineage>
        <taxon>Eukaryota</taxon>
        <taxon>Metazoa</taxon>
        <taxon>Spiralia</taxon>
        <taxon>Lophotrochozoa</taxon>
        <taxon>Platyhelminthes</taxon>
        <taxon>Trematoda</taxon>
        <taxon>Digenea</taxon>
        <taxon>Opisthorchiida</taxon>
        <taxon>Opisthorchiata</taxon>
        <taxon>Opisthorchiidae</taxon>
        <taxon>Opisthorchis</taxon>
    </lineage>
</organism>
<evidence type="ECO:0000256" key="2">
    <source>
        <dbReference type="SAM" id="Phobius"/>
    </source>
</evidence>
<dbReference type="AlphaFoldDB" id="A0A074ZXZ9"/>
<dbReference type="CTD" id="20316976"/>
<keyword evidence="2" id="KW-0812">Transmembrane</keyword>
<feature type="transmembrane region" description="Helical" evidence="2">
    <location>
        <begin position="155"/>
        <end position="173"/>
    </location>
</feature>
<dbReference type="KEGG" id="ovi:T265_02788"/>
<accession>A0A074ZXZ9</accession>
<evidence type="ECO:0000256" key="1">
    <source>
        <dbReference type="SAM" id="MobiDB-lite"/>
    </source>
</evidence>
<feature type="compositionally biased region" description="Polar residues" evidence="1">
    <location>
        <begin position="294"/>
        <end position="303"/>
    </location>
</feature>
<protein>
    <submittedName>
        <fullName evidence="3">Uncharacterized protein</fullName>
    </submittedName>
</protein>
<feature type="transmembrane region" description="Helical" evidence="2">
    <location>
        <begin position="120"/>
        <end position="140"/>
    </location>
</feature>
<feature type="transmembrane region" description="Helical" evidence="2">
    <location>
        <begin position="79"/>
        <end position="99"/>
    </location>
</feature>
<keyword evidence="2" id="KW-0472">Membrane</keyword>
<keyword evidence="2" id="KW-1133">Transmembrane helix</keyword>
<keyword evidence="4" id="KW-1185">Reference proteome</keyword>
<evidence type="ECO:0000313" key="3">
    <source>
        <dbReference type="EMBL" id="KER30857.1"/>
    </source>
</evidence>
<name>A0A074ZXZ9_OPIVI</name>
<feature type="transmembrane region" description="Helical" evidence="2">
    <location>
        <begin position="236"/>
        <end position="260"/>
    </location>
</feature>
<proteinExistence type="predicted"/>
<dbReference type="GeneID" id="20316976"/>
<feature type="transmembrane region" description="Helical" evidence="2">
    <location>
        <begin position="180"/>
        <end position="198"/>
    </location>
</feature>
<reference evidence="3 4" key="1">
    <citation type="submission" date="2013-11" db="EMBL/GenBank/DDBJ databases">
        <title>Opisthorchis viverrini - life in the bile duct.</title>
        <authorList>
            <person name="Young N.D."/>
            <person name="Nagarajan N."/>
            <person name="Lin S.J."/>
            <person name="Korhonen P.K."/>
            <person name="Jex A.R."/>
            <person name="Hall R.S."/>
            <person name="Safavi-Hemami H."/>
            <person name="Kaewkong W."/>
            <person name="Bertrand D."/>
            <person name="Gao S."/>
            <person name="Seet Q."/>
            <person name="Wongkham S."/>
            <person name="Teh B.T."/>
            <person name="Wongkham C."/>
            <person name="Intapan P.M."/>
            <person name="Maleewong W."/>
            <person name="Yang X."/>
            <person name="Hu M."/>
            <person name="Wang Z."/>
            <person name="Hofmann A."/>
            <person name="Sternberg P.W."/>
            <person name="Tan P."/>
            <person name="Wang J."/>
            <person name="Gasser R.B."/>
        </authorList>
    </citation>
    <scope>NUCLEOTIDE SEQUENCE [LARGE SCALE GENOMIC DNA]</scope>
</reference>
<dbReference type="RefSeq" id="XP_009165377.1">
    <property type="nucleotide sequence ID" value="XM_009167113.1"/>
</dbReference>
<gene>
    <name evidence="3" type="ORF">T265_02788</name>
</gene>
<feature type="transmembrane region" description="Helical" evidence="2">
    <location>
        <begin position="44"/>
        <end position="67"/>
    </location>
</feature>
<evidence type="ECO:0000313" key="4">
    <source>
        <dbReference type="Proteomes" id="UP000054324"/>
    </source>
</evidence>